<accession>A0A939BUG6</accession>
<reference evidence="3" key="1">
    <citation type="submission" date="2021-01" db="EMBL/GenBank/DDBJ databases">
        <title>Novel species in genus Nocardioides.</title>
        <authorList>
            <person name="Zhang G."/>
        </authorList>
    </citation>
    <scope>NUCLEOTIDE SEQUENCE</scope>
    <source>
        <strain evidence="3">Zg-536</strain>
    </source>
</reference>
<dbReference type="AlphaFoldDB" id="A0A939BUG6"/>
<organism evidence="3 4">
    <name type="scientific">Nocardioides faecalis</name>
    <dbReference type="NCBI Taxonomy" id="2803858"/>
    <lineage>
        <taxon>Bacteria</taxon>
        <taxon>Bacillati</taxon>
        <taxon>Actinomycetota</taxon>
        <taxon>Actinomycetes</taxon>
        <taxon>Propionibacteriales</taxon>
        <taxon>Nocardioidaceae</taxon>
        <taxon>Nocardioides</taxon>
    </lineage>
</organism>
<feature type="region of interest" description="Disordered" evidence="1">
    <location>
        <begin position="96"/>
        <end position="116"/>
    </location>
</feature>
<proteinExistence type="predicted"/>
<dbReference type="RefSeq" id="WP_205290160.1">
    <property type="nucleotide sequence ID" value="NZ_CP074406.1"/>
</dbReference>
<keyword evidence="2" id="KW-1133">Transmembrane helix</keyword>
<feature type="transmembrane region" description="Helical" evidence="2">
    <location>
        <begin position="59"/>
        <end position="81"/>
    </location>
</feature>
<keyword evidence="2" id="KW-0812">Transmembrane</keyword>
<keyword evidence="4" id="KW-1185">Reference proteome</keyword>
<sequence length="291" mass="29655">MNDLRYDAHDPHSPDDDTVVASRLGTALSERLQTEHPDLPRLSVHAVARGTRLRRRRQAALVLGGAAAVGLIGGASALLGATGPAVEEDPVSFAAAPTTAPAEPGASTAPGPLTAGPLTAGQVLDLGNGLQGTVIPAGEAEHLLGMNTDAGRGAGWALMVAGPLDVLEQWWAGGFGTLTSDLPGITIAVSATDAEALGLLGQLDEAPVTVGAGWTCEWHLPDDKASCTAADGGVAALVVRDAADRDEWLAQKDPATYTTEVHDGIFISVQGGLGTTDAELTELGESLTWVD</sequence>
<gene>
    <name evidence="3" type="ORF">JK386_02950</name>
</gene>
<comment type="caution">
    <text evidence="3">The sequence shown here is derived from an EMBL/GenBank/DDBJ whole genome shotgun (WGS) entry which is preliminary data.</text>
</comment>
<evidence type="ECO:0000256" key="2">
    <source>
        <dbReference type="SAM" id="Phobius"/>
    </source>
</evidence>
<evidence type="ECO:0000313" key="3">
    <source>
        <dbReference type="EMBL" id="MBM9458846.1"/>
    </source>
</evidence>
<feature type="compositionally biased region" description="Low complexity" evidence="1">
    <location>
        <begin position="96"/>
        <end position="112"/>
    </location>
</feature>
<name>A0A939BUG6_9ACTN</name>
<dbReference type="EMBL" id="JAERTX010000003">
    <property type="protein sequence ID" value="MBM9458846.1"/>
    <property type="molecule type" value="Genomic_DNA"/>
</dbReference>
<keyword evidence="2" id="KW-0472">Membrane</keyword>
<protein>
    <submittedName>
        <fullName evidence="3">Uncharacterized protein</fullName>
    </submittedName>
</protein>
<evidence type="ECO:0000313" key="4">
    <source>
        <dbReference type="Proteomes" id="UP000663791"/>
    </source>
</evidence>
<dbReference type="Proteomes" id="UP000663791">
    <property type="component" value="Unassembled WGS sequence"/>
</dbReference>
<evidence type="ECO:0000256" key="1">
    <source>
        <dbReference type="SAM" id="MobiDB-lite"/>
    </source>
</evidence>